<evidence type="ECO:0000313" key="6">
    <source>
        <dbReference type="EMBL" id="KAF7767483.1"/>
    </source>
</evidence>
<dbReference type="PANTHER" id="PTHR11592">
    <property type="entry name" value="GLUTATHIONE PEROXIDASE"/>
    <property type="match status" value="1"/>
</dbReference>
<dbReference type="Proteomes" id="UP000016487">
    <property type="component" value="Unassembled WGS sequence"/>
</dbReference>
<dbReference type="GO" id="GO:0004601">
    <property type="term" value="F:peroxidase activity"/>
    <property type="evidence" value="ECO:0007669"/>
    <property type="project" value="UniProtKB-KW"/>
</dbReference>
<dbReference type="FunFam" id="3.40.30.10:FF:000010">
    <property type="entry name" value="Glutathione peroxidase"/>
    <property type="match status" value="1"/>
</dbReference>
<dbReference type="PROSITE" id="PS00763">
    <property type="entry name" value="GLUTATHIONE_PEROXID_2"/>
    <property type="match status" value="1"/>
</dbReference>
<reference evidence="6" key="2">
    <citation type="submission" date="2015-03" db="EMBL/GenBank/DDBJ databases">
        <title>Genome sequence of Pseudoalteromonas citrea.</title>
        <authorList>
            <person name="Xie B.-B."/>
            <person name="Rong J.-C."/>
            <person name="Qin Q.-L."/>
            <person name="Zhang Y.-Z."/>
        </authorList>
    </citation>
    <scope>NUCLEOTIDE SEQUENCE</scope>
    <source>
        <strain evidence="6">DSM 8771</strain>
    </source>
</reference>
<comment type="caution">
    <text evidence="6">The sequence shown here is derived from an EMBL/GenBank/DDBJ whole genome shotgun (WGS) entry which is preliminary data.</text>
</comment>
<feature type="active site" evidence="4">
    <location>
        <position position="36"/>
    </location>
</feature>
<dbReference type="PRINTS" id="PR01011">
    <property type="entry name" value="GLUTPROXDASE"/>
</dbReference>
<proteinExistence type="inferred from homology"/>
<protein>
    <recommendedName>
        <fullName evidence="5">Glutathione peroxidase</fullName>
    </recommendedName>
</protein>
<evidence type="ECO:0000256" key="2">
    <source>
        <dbReference type="ARBA" id="ARBA00022559"/>
    </source>
</evidence>
<sequence length="163" mass="18333">MDTFYQFTATTLQGQPFDFSSLQGKAVLIVNTASECGLTPQYEGLQTLHQQYAAQGLVIIGFPCNQFGKQEPGSPEQIQQGCLVNYGVDFTMMEKIDVNGEHTHPLYSYLKAQLPGLLGQRIKWNFSKFLINRMGQPIKRYSPITKPEKLNSDIEKVLANAQR</sequence>
<evidence type="ECO:0000256" key="4">
    <source>
        <dbReference type="PIRSR" id="PIRSR000303-1"/>
    </source>
</evidence>
<gene>
    <name evidence="6" type="ORF">PCIT_a4376</name>
</gene>
<dbReference type="InterPro" id="IPR029760">
    <property type="entry name" value="GPX_CS"/>
</dbReference>
<dbReference type="PROSITE" id="PS51355">
    <property type="entry name" value="GLUTATHIONE_PEROXID_3"/>
    <property type="match status" value="1"/>
</dbReference>
<dbReference type="CDD" id="cd00340">
    <property type="entry name" value="GSH_Peroxidase"/>
    <property type="match status" value="1"/>
</dbReference>
<dbReference type="EMBL" id="AHBZ03000025">
    <property type="protein sequence ID" value="KAF7767483.1"/>
    <property type="molecule type" value="Genomic_DNA"/>
</dbReference>
<dbReference type="InterPro" id="IPR036249">
    <property type="entry name" value="Thioredoxin-like_sf"/>
</dbReference>
<comment type="similarity">
    <text evidence="1 5">Belongs to the glutathione peroxidase family.</text>
</comment>
<keyword evidence="3 5" id="KW-0560">Oxidoreductase</keyword>
<dbReference type="PROSITE" id="PS00460">
    <property type="entry name" value="GLUTATHIONE_PEROXID_1"/>
    <property type="match status" value="1"/>
</dbReference>
<dbReference type="RefSeq" id="WP_010367867.1">
    <property type="nucleotide sequence ID" value="NZ_AHBZ03000025.1"/>
</dbReference>
<dbReference type="Gene3D" id="3.40.30.10">
    <property type="entry name" value="Glutaredoxin"/>
    <property type="match status" value="1"/>
</dbReference>
<keyword evidence="2 5" id="KW-0575">Peroxidase</keyword>
<dbReference type="Pfam" id="PF00255">
    <property type="entry name" value="GSHPx"/>
    <property type="match status" value="1"/>
</dbReference>
<dbReference type="AlphaFoldDB" id="A0AAD4AG16"/>
<evidence type="ECO:0000256" key="5">
    <source>
        <dbReference type="RuleBase" id="RU000499"/>
    </source>
</evidence>
<evidence type="ECO:0000256" key="1">
    <source>
        <dbReference type="ARBA" id="ARBA00006926"/>
    </source>
</evidence>
<evidence type="ECO:0000256" key="3">
    <source>
        <dbReference type="ARBA" id="ARBA00023002"/>
    </source>
</evidence>
<name>A0AAD4AG16_9GAMM</name>
<dbReference type="InterPro" id="IPR000889">
    <property type="entry name" value="Glutathione_peroxidase"/>
</dbReference>
<dbReference type="PIRSF" id="PIRSF000303">
    <property type="entry name" value="Glutathion_perox"/>
    <property type="match status" value="1"/>
</dbReference>
<reference evidence="6" key="1">
    <citation type="journal article" date="2012" name="J. Bacteriol.">
        <title>Genome sequences of type strains of seven species of the marine bacterium Pseudoalteromonas.</title>
        <authorList>
            <person name="Xie B.B."/>
            <person name="Shu Y.L."/>
            <person name="Qin Q.L."/>
            <person name="Rong J.C."/>
            <person name="Zhang X.Y."/>
            <person name="Chen X.L."/>
            <person name="Shi M."/>
            <person name="He H.L."/>
            <person name="Zhou B.C."/>
            <person name="Zhang Y.Z."/>
        </authorList>
    </citation>
    <scope>NUCLEOTIDE SEQUENCE</scope>
    <source>
        <strain evidence="6">DSM 8771</strain>
    </source>
</reference>
<dbReference type="InterPro" id="IPR029759">
    <property type="entry name" value="GPX_AS"/>
</dbReference>
<evidence type="ECO:0000313" key="7">
    <source>
        <dbReference type="Proteomes" id="UP000016487"/>
    </source>
</evidence>
<dbReference type="GO" id="GO:0034599">
    <property type="term" value="P:cellular response to oxidative stress"/>
    <property type="evidence" value="ECO:0007669"/>
    <property type="project" value="TreeGrafter"/>
</dbReference>
<dbReference type="SUPFAM" id="SSF52833">
    <property type="entry name" value="Thioredoxin-like"/>
    <property type="match status" value="1"/>
</dbReference>
<organism evidence="6 7">
    <name type="scientific">Pseudoalteromonas citrea</name>
    <dbReference type="NCBI Taxonomy" id="43655"/>
    <lineage>
        <taxon>Bacteria</taxon>
        <taxon>Pseudomonadati</taxon>
        <taxon>Pseudomonadota</taxon>
        <taxon>Gammaproteobacteria</taxon>
        <taxon>Alteromonadales</taxon>
        <taxon>Pseudoalteromonadaceae</taxon>
        <taxon>Pseudoalteromonas</taxon>
    </lineage>
</organism>
<dbReference type="PANTHER" id="PTHR11592:SF78">
    <property type="entry name" value="GLUTATHIONE PEROXIDASE"/>
    <property type="match status" value="1"/>
</dbReference>
<accession>A0AAD4AG16</accession>